<keyword evidence="2" id="KW-1185">Reference proteome</keyword>
<evidence type="ECO:0000313" key="1">
    <source>
        <dbReference type="EMBL" id="KAL0011289.1"/>
    </source>
</evidence>
<reference evidence="1 2" key="1">
    <citation type="submission" date="2024-01" db="EMBL/GenBank/DDBJ databases">
        <title>A telomere-to-telomere, gap-free genome of sweet tea (Lithocarpus litseifolius).</title>
        <authorList>
            <person name="Zhou J."/>
        </authorList>
    </citation>
    <scope>NUCLEOTIDE SEQUENCE [LARGE SCALE GENOMIC DNA]</scope>
    <source>
        <strain evidence="1">Zhou-2022a</strain>
        <tissue evidence="1">Leaf</tissue>
    </source>
</reference>
<evidence type="ECO:0000313" key="2">
    <source>
        <dbReference type="Proteomes" id="UP001459277"/>
    </source>
</evidence>
<accession>A0AAW2DP63</accession>
<proteinExistence type="predicted"/>
<dbReference type="EMBL" id="JAZDWU010000002">
    <property type="protein sequence ID" value="KAL0011289.1"/>
    <property type="molecule type" value="Genomic_DNA"/>
</dbReference>
<gene>
    <name evidence="1" type="ORF">SO802_006397</name>
</gene>
<protein>
    <submittedName>
        <fullName evidence="1">Uncharacterized protein</fullName>
    </submittedName>
</protein>
<dbReference type="AlphaFoldDB" id="A0AAW2DP63"/>
<name>A0AAW2DP63_9ROSI</name>
<sequence length="128" mass="15274">MNDLSRRFIKRWDRVNLSQRFLKCRDRPFHSLMESVLSQRFLKRWDRFYLFRRFKKRWDRSPMAKERGKQLERGELYEVAYSHRDGTAVNATAQANIAKMKELMTGGSQLQGNDNEAGILWQPDDAFG</sequence>
<organism evidence="1 2">
    <name type="scientific">Lithocarpus litseifolius</name>
    <dbReference type="NCBI Taxonomy" id="425828"/>
    <lineage>
        <taxon>Eukaryota</taxon>
        <taxon>Viridiplantae</taxon>
        <taxon>Streptophyta</taxon>
        <taxon>Embryophyta</taxon>
        <taxon>Tracheophyta</taxon>
        <taxon>Spermatophyta</taxon>
        <taxon>Magnoliopsida</taxon>
        <taxon>eudicotyledons</taxon>
        <taxon>Gunneridae</taxon>
        <taxon>Pentapetalae</taxon>
        <taxon>rosids</taxon>
        <taxon>fabids</taxon>
        <taxon>Fagales</taxon>
        <taxon>Fagaceae</taxon>
        <taxon>Lithocarpus</taxon>
    </lineage>
</organism>
<comment type="caution">
    <text evidence="1">The sequence shown here is derived from an EMBL/GenBank/DDBJ whole genome shotgun (WGS) entry which is preliminary data.</text>
</comment>
<dbReference type="Proteomes" id="UP001459277">
    <property type="component" value="Unassembled WGS sequence"/>
</dbReference>